<dbReference type="Pfam" id="PF00294">
    <property type="entry name" value="PfkB"/>
    <property type="match status" value="1"/>
</dbReference>
<sequence>MIIAAGLSPAWQQILEVTSLETGEVNRCQSAQWASSGKVINVGIAVRHLGTPCETIYPAGGFARELISNELDQLGVSSCVIPQQTPTRVCTTILDRSTGKTTELVENAQPITAEELAAFKKEYLKHLKSAQVVVLTGSLPAGTPSSFYRDLIAETHCPVILDARGPELEAALEEKPFLVKPNHEELERTLMTKLADTEALIKGMQQINQRGATWVVISQGKDTLWATSREHVYRFTPARAEVVNPIACGDSLAAGIAVALHRGKPVPDAIRRGMAAAADNLTQLLPARLSEKRMQTFYDQIEVEQIA</sequence>
<evidence type="ECO:0000259" key="7">
    <source>
        <dbReference type="Pfam" id="PF00294"/>
    </source>
</evidence>
<keyword evidence="5" id="KW-0067">ATP-binding</keyword>
<evidence type="ECO:0000313" key="8">
    <source>
        <dbReference type="EMBL" id="QDT20908.1"/>
    </source>
</evidence>
<dbReference type="OrthoDB" id="9801219at2"/>
<dbReference type="Gene3D" id="3.40.1190.20">
    <property type="match status" value="1"/>
</dbReference>
<dbReference type="RefSeq" id="WP_145184387.1">
    <property type="nucleotide sequence ID" value="NZ_CP036266.1"/>
</dbReference>
<comment type="similarity">
    <text evidence="1">Belongs to the carbohydrate kinase PfkB family.</text>
</comment>
<dbReference type="InterPro" id="IPR011611">
    <property type="entry name" value="PfkB_dom"/>
</dbReference>
<dbReference type="PIRSF" id="PIRSF000535">
    <property type="entry name" value="1PFK/6PFK/LacC"/>
    <property type="match status" value="1"/>
</dbReference>
<keyword evidence="9" id="KW-1185">Reference proteome</keyword>
<dbReference type="EC" id="2.7.1.144" evidence="8"/>
<dbReference type="InterPro" id="IPR017583">
    <property type="entry name" value="Tagatose/fructose_Pkinase"/>
</dbReference>
<evidence type="ECO:0000256" key="4">
    <source>
        <dbReference type="ARBA" id="ARBA00022777"/>
    </source>
</evidence>
<evidence type="ECO:0000256" key="1">
    <source>
        <dbReference type="ARBA" id="ARBA00010688"/>
    </source>
</evidence>
<dbReference type="InterPro" id="IPR029056">
    <property type="entry name" value="Ribokinase-like"/>
</dbReference>
<keyword evidence="2 6" id="KW-0808">Transferase</keyword>
<gene>
    <name evidence="8" type="primary">lacC</name>
    <name evidence="8" type="ORF">HG66A1_26990</name>
</gene>
<dbReference type="CDD" id="cd01164">
    <property type="entry name" value="FruK_PfkB_like"/>
    <property type="match status" value="1"/>
</dbReference>
<keyword evidence="3" id="KW-0547">Nucleotide-binding</keyword>
<evidence type="ECO:0000256" key="3">
    <source>
        <dbReference type="ARBA" id="ARBA00022741"/>
    </source>
</evidence>
<reference evidence="8 9" key="1">
    <citation type="submission" date="2019-02" db="EMBL/GenBank/DDBJ databases">
        <title>Deep-cultivation of Planctomycetes and their phenomic and genomic characterization uncovers novel biology.</title>
        <authorList>
            <person name="Wiegand S."/>
            <person name="Jogler M."/>
            <person name="Boedeker C."/>
            <person name="Pinto D."/>
            <person name="Vollmers J."/>
            <person name="Rivas-Marin E."/>
            <person name="Kohn T."/>
            <person name="Peeters S.H."/>
            <person name="Heuer A."/>
            <person name="Rast P."/>
            <person name="Oberbeckmann S."/>
            <person name="Bunk B."/>
            <person name="Jeske O."/>
            <person name="Meyerdierks A."/>
            <person name="Storesund J.E."/>
            <person name="Kallscheuer N."/>
            <person name="Luecker S."/>
            <person name="Lage O.M."/>
            <person name="Pohl T."/>
            <person name="Merkel B.J."/>
            <person name="Hornburger P."/>
            <person name="Mueller R.-W."/>
            <person name="Bruemmer F."/>
            <person name="Labrenz M."/>
            <person name="Spormann A.M."/>
            <person name="Op den Camp H."/>
            <person name="Overmann J."/>
            <person name="Amann R."/>
            <person name="Jetten M.S.M."/>
            <person name="Mascher T."/>
            <person name="Medema M.H."/>
            <person name="Devos D.P."/>
            <person name="Kaster A.-K."/>
            <person name="Ovreas L."/>
            <person name="Rohde M."/>
            <person name="Galperin M.Y."/>
            <person name="Jogler C."/>
        </authorList>
    </citation>
    <scope>NUCLEOTIDE SEQUENCE [LARGE SCALE GENOMIC DNA]</scope>
    <source>
        <strain evidence="8 9">HG66A1</strain>
    </source>
</reference>
<protein>
    <submittedName>
        <fullName evidence="8">Tagatose-6-phosphate kinase</fullName>
        <ecNumber evidence="8">2.7.1.144</ecNumber>
    </submittedName>
</protein>
<keyword evidence="4 8" id="KW-0418">Kinase</keyword>
<feature type="domain" description="Carbohydrate kinase PfkB" evidence="7">
    <location>
        <begin position="17"/>
        <end position="282"/>
    </location>
</feature>
<dbReference type="GO" id="GO:0005975">
    <property type="term" value="P:carbohydrate metabolic process"/>
    <property type="evidence" value="ECO:0007669"/>
    <property type="project" value="InterPro"/>
</dbReference>
<evidence type="ECO:0000256" key="5">
    <source>
        <dbReference type="ARBA" id="ARBA00022840"/>
    </source>
</evidence>
<evidence type="ECO:0000313" key="9">
    <source>
        <dbReference type="Proteomes" id="UP000320421"/>
    </source>
</evidence>
<proteinExistence type="inferred from homology"/>
<dbReference type="PANTHER" id="PTHR46566:SF2">
    <property type="entry name" value="ATP-DEPENDENT 6-PHOSPHOFRUCTOKINASE ISOZYME 2"/>
    <property type="match status" value="1"/>
</dbReference>
<dbReference type="NCBIfam" id="TIGR03168">
    <property type="entry name" value="1-PFK"/>
    <property type="match status" value="1"/>
</dbReference>
<name>A0A517PNI9_9PLAN</name>
<dbReference type="Proteomes" id="UP000320421">
    <property type="component" value="Chromosome"/>
</dbReference>
<evidence type="ECO:0000256" key="2">
    <source>
        <dbReference type="ARBA" id="ARBA00022679"/>
    </source>
</evidence>
<organism evidence="8 9">
    <name type="scientific">Gimesia chilikensis</name>
    <dbReference type="NCBI Taxonomy" id="2605989"/>
    <lineage>
        <taxon>Bacteria</taxon>
        <taxon>Pseudomonadati</taxon>
        <taxon>Planctomycetota</taxon>
        <taxon>Planctomycetia</taxon>
        <taxon>Planctomycetales</taxon>
        <taxon>Planctomycetaceae</taxon>
        <taxon>Gimesia</taxon>
    </lineage>
</organism>
<accession>A0A517PNI9</accession>
<dbReference type="EMBL" id="CP036266">
    <property type="protein sequence ID" value="QDT20908.1"/>
    <property type="molecule type" value="Genomic_DNA"/>
</dbReference>
<dbReference type="GO" id="GO:0005524">
    <property type="term" value="F:ATP binding"/>
    <property type="evidence" value="ECO:0007669"/>
    <property type="project" value="UniProtKB-KW"/>
</dbReference>
<dbReference type="SUPFAM" id="SSF53613">
    <property type="entry name" value="Ribokinase-like"/>
    <property type="match status" value="1"/>
</dbReference>
<evidence type="ECO:0000256" key="6">
    <source>
        <dbReference type="PIRNR" id="PIRNR000535"/>
    </source>
</evidence>
<dbReference type="AlphaFoldDB" id="A0A517PNI9"/>
<dbReference type="PANTHER" id="PTHR46566">
    <property type="entry name" value="1-PHOSPHOFRUCTOKINASE-RELATED"/>
    <property type="match status" value="1"/>
</dbReference>
<dbReference type="GO" id="GO:0009024">
    <property type="term" value="F:tagatose-6-phosphate kinase activity"/>
    <property type="evidence" value="ECO:0007669"/>
    <property type="project" value="UniProtKB-EC"/>
</dbReference>